<keyword evidence="4 8" id="KW-0812">Transmembrane</keyword>
<protein>
    <recommendedName>
        <fullName evidence="8">S-acyltransferase</fullName>
        <ecNumber evidence="8">2.3.1.225</ecNumber>
    </recommendedName>
    <alternativeName>
        <fullName evidence="8">Palmitoyltransferase</fullName>
    </alternativeName>
</protein>
<proteinExistence type="inferred from homology"/>
<sequence length="286" mass="31369">MARRRGGPAAAAATTVASLAVVATLAVMALVYYATLFVFLDHWLGLGTPAGAAHAAAVSLAVAASFFAFVCAAAADPGSVPASFAPDAEAAQGQQELKSRYCDKCCMFKPPRSHHCKVCKRCVLKMDHHCVWINNCVGYANYKAFIICVLNATIGSLYSFVIFLCDLLLKEHDFDILYVKIVYVLAAEIKSCIIDGNVPILRKNLLDLGWCIAVLLKLDNSSFNQYREAVRAKWLAKKSGQKYRHRFDLGMRKNIQMILGPNILCWLCPTATGHLKDGTEFQITNN</sequence>
<keyword evidence="7 8" id="KW-0012">Acyltransferase</keyword>
<comment type="catalytic activity">
    <reaction evidence="8">
        <text>L-cysteinyl-[protein] + hexadecanoyl-CoA = S-hexadecanoyl-L-cysteinyl-[protein] + CoA</text>
        <dbReference type="Rhea" id="RHEA:36683"/>
        <dbReference type="Rhea" id="RHEA-COMP:10131"/>
        <dbReference type="Rhea" id="RHEA-COMP:11032"/>
        <dbReference type="ChEBI" id="CHEBI:29950"/>
        <dbReference type="ChEBI" id="CHEBI:57287"/>
        <dbReference type="ChEBI" id="CHEBI:57379"/>
        <dbReference type="ChEBI" id="CHEBI:74151"/>
        <dbReference type="EC" id="2.3.1.225"/>
    </reaction>
</comment>
<dbReference type="OrthoDB" id="331948at2759"/>
<keyword evidence="5 8" id="KW-1133">Transmembrane helix</keyword>
<comment type="subcellular location">
    <subcellularLocation>
        <location evidence="1">Membrane</location>
        <topology evidence="1">Multi-pass membrane protein</topology>
    </subcellularLocation>
</comment>
<dbReference type="GO" id="GO:0016020">
    <property type="term" value="C:membrane"/>
    <property type="evidence" value="ECO:0007669"/>
    <property type="project" value="UniProtKB-SubCell"/>
</dbReference>
<dbReference type="AlphaFoldDB" id="A0A1E5WKP1"/>
<evidence type="ECO:0000256" key="3">
    <source>
        <dbReference type="ARBA" id="ARBA00022679"/>
    </source>
</evidence>
<reference evidence="10 11" key="1">
    <citation type="submission" date="2016-09" db="EMBL/GenBank/DDBJ databases">
        <title>The draft genome of Dichanthelium oligosanthes: A C3 panicoid grass species.</title>
        <authorList>
            <person name="Studer A.J."/>
            <person name="Schnable J.C."/>
            <person name="Brutnell T.P."/>
        </authorList>
    </citation>
    <scope>NUCLEOTIDE SEQUENCE [LARGE SCALE GENOMIC DNA]</scope>
    <source>
        <strain evidence="11">cv. Kellogg 1175</strain>
        <tissue evidence="10">Leaf</tissue>
    </source>
</reference>
<dbReference type="GO" id="GO:0019706">
    <property type="term" value="F:protein-cysteine S-palmitoyltransferase activity"/>
    <property type="evidence" value="ECO:0007669"/>
    <property type="project" value="UniProtKB-EC"/>
</dbReference>
<evidence type="ECO:0000256" key="4">
    <source>
        <dbReference type="ARBA" id="ARBA00022692"/>
    </source>
</evidence>
<feature type="transmembrane region" description="Helical" evidence="8">
    <location>
        <begin position="12"/>
        <end position="40"/>
    </location>
</feature>
<evidence type="ECO:0000256" key="2">
    <source>
        <dbReference type="ARBA" id="ARBA00008574"/>
    </source>
</evidence>
<keyword evidence="3 8" id="KW-0808">Transferase</keyword>
<keyword evidence="11" id="KW-1185">Reference proteome</keyword>
<comment type="domain">
    <text evidence="8">The DHHC domain is required for palmitoyltransferase activity.</text>
</comment>
<dbReference type="Pfam" id="PF01529">
    <property type="entry name" value="DHHC"/>
    <property type="match status" value="1"/>
</dbReference>
<evidence type="ECO:0000256" key="6">
    <source>
        <dbReference type="ARBA" id="ARBA00023136"/>
    </source>
</evidence>
<dbReference type="PROSITE" id="PS50216">
    <property type="entry name" value="DHHC"/>
    <property type="match status" value="1"/>
</dbReference>
<dbReference type="EC" id="2.3.1.225" evidence="8"/>
<dbReference type="STRING" id="888268.A0A1E5WKP1"/>
<comment type="similarity">
    <text evidence="2 8">Belongs to the DHHC palmitoyltransferase family.</text>
</comment>
<accession>A0A1E5WKP1</accession>
<evidence type="ECO:0000313" key="11">
    <source>
        <dbReference type="Proteomes" id="UP000095767"/>
    </source>
</evidence>
<dbReference type="EMBL" id="LWDX02003583">
    <property type="protein sequence ID" value="OEL37957.1"/>
    <property type="molecule type" value="Genomic_DNA"/>
</dbReference>
<evidence type="ECO:0000256" key="1">
    <source>
        <dbReference type="ARBA" id="ARBA00004141"/>
    </source>
</evidence>
<dbReference type="PANTHER" id="PTHR12246">
    <property type="entry name" value="PALMITOYLTRANSFERASE ZDHHC16"/>
    <property type="match status" value="1"/>
</dbReference>
<feature type="domain" description="Palmitoyltransferase DHHC" evidence="9">
    <location>
        <begin position="98"/>
        <end position="176"/>
    </location>
</feature>
<feature type="transmembrane region" description="Helical" evidence="8">
    <location>
        <begin position="52"/>
        <end position="75"/>
    </location>
</feature>
<name>A0A1E5WKP1_9POAL</name>
<dbReference type="InterPro" id="IPR039859">
    <property type="entry name" value="PFA4/ZDH16/20/ERF2-like"/>
</dbReference>
<gene>
    <name evidence="10" type="ORF">BAE44_0001023</name>
</gene>
<organism evidence="10 11">
    <name type="scientific">Dichanthelium oligosanthes</name>
    <dbReference type="NCBI Taxonomy" id="888268"/>
    <lineage>
        <taxon>Eukaryota</taxon>
        <taxon>Viridiplantae</taxon>
        <taxon>Streptophyta</taxon>
        <taxon>Embryophyta</taxon>
        <taxon>Tracheophyta</taxon>
        <taxon>Spermatophyta</taxon>
        <taxon>Magnoliopsida</taxon>
        <taxon>Liliopsida</taxon>
        <taxon>Poales</taxon>
        <taxon>Poaceae</taxon>
        <taxon>PACMAD clade</taxon>
        <taxon>Panicoideae</taxon>
        <taxon>Panicodae</taxon>
        <taxon>Paniceae</taxon>
        <taxon>Dichantheliinae</taxon>
        <taxon>Dichanthelium</taxon>
    </lineage>
</organism>
<feature type="transmembrane region" description="Helical" evidence="8">
    <location>
        <begin position="144"/>
        <end position="169"/>
    </location>
</feature>
<evidence type="ECO:0000313" key="10">
    <source>
        <dbReference type="EMBL" id="OEL37957.1"/>
    </source>
</evidence>
<comment type="caution">
    <text evidence="10">The sequence shown here is derived from an EMBL/GenBank/DDBJ whole genome shotgun (WGS) entry which is preliminary data.</text>
</comment>
<evidence type="ECO:0000256" key="8">
    <source>
        <dbReference type="RuleBase" id="RU079119"/>
    </source>
</evidence>
<evidence type="ECO:0000256" key="7">
    <source>
        <dbReference type="ARBA" id="ARBA00023315"/>
    </source>
</evidence>
<evidence type="ECO:0000259" key="9">
    <source>
        <dbReference type="Pfam" id="PF01529"/>
    </source>
</evidence>
<dbReference type="Proteomes" id="UP000095767">
    <property type="component" value="Unassembled WGS sequence"/>
</dbReference>
<evidence type="ECO:0000256" key="5">
    <source>
        <dbReference type="ARBA" id="ARBA00022989"/>
    </source>
</evidence>
<keyword evidence="6 8" id="KW-0472">Membrane</keyword>
<dbReference type="InterPro" id="IPR001594">
    <property type="entry name" value="Palmitoyltrfase_DHHC"/>
</dbReference>